<reference evidence="1 2" key="1">
    <citation type="journal article" date="2019" name="Genome Biol. Evol.">
        <title>Insights into the evolution of the New World diploid cottons (Gossypium, subgenus Houzingenia) based on genome sequencing.</title>
        <authorList>
            <person name="Grover C.E."/>
            <person name="Arick M.A. 2nd"/>
            <person name="Thrash A."/>
            <person name="Conover J.L."/>
            <person name="Sanders W.S."/>
            <person name="Peterson D.G."/>
            <person name="Frelichowski J.E."/>
            <person name="Scheffler J.A."/>
            <person name="Scheffler B.E."/>
            <person name="Wendel J.F."/>
        </authorList>
    </citation>
    <scope>NUCLEOTIDE SEQUENCE [LARGE SCALE GENOMIC DNA]</scope>
    <source>
        <strain evidence="1">27</strain>
        <tissue evidence="1">Leaf</tissue>
    </source>
</reference>
<proteinExistence type="predicted"/>
<organism evidence="1 2">
    <name type="scientific">Gossypium davidsonii</name>
    <name type="common">Davidson's cotton</name>
    <name type="synonym">Gossypium klotzschianum subsp. davidsonii</name>
    <dbReference type="NCBI Taxonomy" id="34287"/>
    <lineage>
        <taxon>Eukaryota</taxon>
        <taxon>Viridiplantae</taxon>
        <taxon>Streptophyta</taxon>
        <taxon>Embryophyta</taxon>
        <taxon>Tracheophyta</taxon>
        <taxon>Spermatophyta</taxon>
        <taxon>Magnoliopsida</taxon>
        <taxon>eudicotyledons</taxon>
        <taxon>Gunneridae</taxon>
        <taxon>Pentapetalae</taxon>
        <taxon>rosids</taxon>
        <taxon>malvids</taxon>
        <taxon>Malvales</taxon>
        <taxon>Malvaceae</taxon>
        <taxon>Malvoideae</taxon>
        <taxon>Gossypium</taxon>
    </lineage>
</organism>
<keyword evidence="2" id="KW-1185">Reference proteome</keyword>
<dbReference type="AlphaFoldDB" id="A0A7J8TJG5"/>
<sequence>MEVLPPKGQPFLKGERIHMNVVFKPWCRIYIQHEHTSRRFSCLTWGKKYMDNSENVRGYSEQRRQLPDS</sequence>
<protein>
    <submittedName>
        <fullName evidence="1">Uncharacterized protein</fullName>
    </submittedName>
</protein>
<gene>
    <name evidence="1" type="ORF">Godav_021981</name>
</gene>
<comment type="caution">
    <text evidence="1">The sequence shown here is derived from an EMBL/GenBank/DDBJ whole genome shotgun (WGS) entry which is preliminary data.</text>
</comment>
<accession>A0A7J8TJG5</accession>
<dbReference type="Proteomes" id="UP000593561">
    <property type="component" value="Unassembled WGS sequence"/>
</dbReference>
<dbReference type="EMBL" id="JABFAC010250324">
    <property type="protein sequence ID" value="MBA0638300.1"/>
    <property type="molecule type" value="Genomic_DNA"/>
</dbReference>
<evidence type="ECO:0000313" key="2">
    <source>
        <dbReference type="Proteomes" id="UP000593561"/>
    </source>
</evidence>
<name>A0A7J8TJG5_GOSDV</name>
<evidence type="ECO:0000313" key="1">
    <source>
        <dbReference type="EMBL" id="MBA0638300.1"/>
    </source>
</evidence>